<protein>
    <submittedName>
        <fullName evidence="2">Uncharacterized protein</fullName>
    </submittedName>
</protein>
<keyword evidence="3" id="KW-1185">Reference proteome</keyword>
<gene>
    <name evidence="2" type="ORF">LTR36_006473</name>
</gene>
<proteinExistence type="predicted"/>
<dbReference type="EMBL" id="JAVFHQ010000004">
    <property type="protein sequence ID" value="KAK4549476.1"/>
    <property type="molecule type" value="Genomic_DNA"/>
</dbReference>
<comment type="caution">
    <text evidence="2">The sequence shown here is derived from an EMBL/GenBank/DDBJ whole genome shotgun (WGS) entry which is preliminary data.</text>
</comment>
<reference evidence="2 3" key="1">
    <citation type="submission" date="2021-11" db="EMBL/GenBank/DDBJ databases">
        <title>Black yeast isolated from Biological Soil Crust.</title>
        <authorList>
            <person name="Kurbessoian T."/>
        </authorList>
    </citation>
    <scope>NUCLEOTIDE SEQUENCE [LARGE SCALE GENOMIC DNA]</scope>
    <source>
        <strain evidence="2 3">CCFEE 5522</strain>
    </source>
</reference>
<evidence type="ECO:0000313" key="3">
    <source>
        <dbReference type="Proteomes" id="UP001324427"/>
    </source>
</evidence>
<dbReference type="AlphaFoldDB" id="A0AAV9JUX7"/>
<accession>A0AAV9JUX7</accession>
<evidence type="ECO:0000256" key="1">
    <source>
        <dbReference type="SAM" id="MobiDB-lite"/>
    </source>
</evidence>
<feature type="region of interest" description="Disordered" evidence="1">
    <location>
        <begin position="1"/>
        <end position="33"/>
    </location>
</feature>
<sequence length="182" mass="20832">MDPETSDVPAQDKGNTAEVQQRRMSESSRDESLERAIRLVQSDPEFRQARANLEYVEESIRDPVANFLAIAQARDGIRYVEGELERYQDDVPVAAEQLAAAREQRHDLLGRFVEPFLDGRGATNALFDSFDADILEAVGQCMGIQDQLEEERERWEAVEERQQSMRTIIEQIEDHLALDKHS</sequence>
<organism evidence="2 3">
    <name type="scientific">Oleoguttula mirabilis</name>
    <dbReference type="NCBI Taxonomy" id="1507867"/>
    <lineage>
        <taxon>Eukaryota</taxon>
        <taxon>Fungi</taxon>
        <taxon>Dikarya</taxon>
        <taxon>Ascomycota</taxon>
        <taxon>Pezizomycotina</taxon>
        <taxon>Dothideomycetes</taxon>
        <taxon>Dothideomycetidae</taxon>
        <taxon>Mycosphaerellales</taxon>
        <taxon>Teratosphaeriaceae</taxon>
        <taxon>Oleoguttula</taxon>
    </lineage>
</organism>
<dbReference type="Proteomes" id="UP001324427">
    <property type="component" value="Unassembled WGS sequence"/>
</dbReference>
<feature type="compositionally biased region" description="Basic and acidic residues" evidence="1">
    <location>
        <begin position="20"/>
        <end position="33"/>
    </location>
</feature>
<name>A0AAV9JUX7_9PEZI</name>
<evidence type="ECO:0000313" key="2">
    <source>
        <dbReference type="EMBL" id="KAK4549476.1"/>
    </source>
</evidence>